<reference evidence="1 2" key="2">
    <citation type="submission" date="2018-11" db="EMBL/GenBank/DDBJ databases">
        <authorList>
            <consortium name="Pathogen Informatics"/>
        </authorList>
    </citation>
    <scope>NUCLEOTIDE SEQUENCE [LARGE SCALE GENOMIC DNA]</scope>
</reference>
<accession>A0A0M3J860</accession>
<proteinExistence type="predicted"/>
<evidence type="ECO:0000313" key="1">
    <source>
        <dbReference type="EMBL" id="VDK21954.1"/>
    </source>
</evidence>
<protein>
    <submittedName>
        <fullName evidence="3">Activin_recp domain-containing protein</fullName>
    </submittedName>
</protein>
<gene>
    <name evidence="1" type="ORF">ASIM_LOCUS3593</name>
</gene>
<evidence type="ECO:0000313" key="3">
    <source>
        <dbReference type="WBParaSite" id="ASIM_0000376101-mRNA-1"/>
    </source>
</evidence>
<keyword evidence="2" id="KW-1185">Reference proteome</keyword>
<dbReference type="AlphaFoldDB" id="A0A0M3J860"/>
<evidence type="ECO:0000313" key="2">
    <source>
        <dbReference type="Proteomes" id="UP000267096"/>
    </source>
</evidence>
<organism evidence="3">
    <name type="scientific">Anisakis simplex</name>
    <name type="common">Herring worm</name>
    <dbReference type="NCBI Taxonomy" id="6269"/>
    <lineage>
        <taxon>Eukaryota</taxon>
        <taxon>Metazoa</taxon>
        <taxon>Ecdysozoa</taxon>
        <taxon>Nematoda</taxon>
        <taxon>Chromadorea</taxon>
        <taxon>Rhabditida</taxon>
        <taxon>Spirurina</taxon>
        <taxon>Ascaridomorpha</taxon>
        <taxon>Ascaridoidea</taxon>
        <taxon>Anisakidae</taxon>
        <taxon>Anisakis</taxon>
        <taxon>Anisakis simplex complex</taxon>
    </lineage>
</organism>
<dbReference type="Proteomes" id="UP000267096">
    <property type="component" value="Unassembled WGS sequence"/>
</dbReference>
<dbReference type="WBParaSite" id="ASIM_0000376101-mRNA-1">
    <property type="protein sequence ID" value="ASIM_0000376101-mRNA-1"/>
    <property type="gene ID" value="ASIM_0000376101"/>
</dbReference>
<dbReference type="EMBL" id="UYRR01005684">
    <property type="protein sequence ID" value="VDK21954.1"/>
    <property type="molecule type" value="Genomic_DNA"/>
</dbReference>
<sequence>MCIFGMVSEALRCRYGGKVRHYGRILSIPGSNQTCLPSTHYCLQLHFDYFADDGRYNGVLRLCDGEMTGFKEKFCMVEGCTTQYDFEGGKARVCCCSTDYCDHSAASNLSNLPILLILPLLLSQFLA</sequence>
<name>A0A0M3J860_ANISI</name>
<reference evidence="3" key="1">
    <citation type="submission" date="2017-02" db="UniProtKB">
        <authorList>
            <consortium name="WormBaseParasite"/>
        </authorList>
    </citation>
    <scope>IDENTIFICATION</scope>
</reference>